<accession>A0A9X0QVS0</accession>
<keyword evidence="2" id="KW-0732">Signal</keyword>
<feature type="domain" description="DUF4142" evidence="3">
    <location>
        <begin position="61"/>
        <end position="214"/>
    </location>
</feature>
<reference evidence="4" key="1">
    <citation type="submission" date="2020-08" db="EMBL/GenBank/DDBJ databases">
        <authorList>
            <person name="Hu Y."/>
            <person name="Nguyen S.V."/>
            <person name="Li F."/>
            <person name="Fanning S."/>
        </authorList>
    </citation>
    <scope>NUCLEOTIDE SEQUENCE</scope>
    <source>
        <strain evidence="4">SYSU D8009</strain>
    </source>
</reference>
<dbReference type="Pfam" id="PF13628">
    <property type="entry name" value="DUF4142"/>
    <property type="match status" value="1"/>
</dbReference>
<feature type="compositionally biased region" description="Low complexity" evidence="1">
    <location>
        <begin position="26"/>
        <end position="54"/>
    </location>
</feature>
<dbReference type="Proteomes" id="UP000600101">
    <property type="component" value="Unassembled WGS sequence"/>
</dbReference>
<evidence type="ECO:0000313" key="5">
    <source>
        <dbReference type="Proteomes" id="UP000600101"/>
    </source>
</evidence>
<evidence type="ECO:0000256" key="2">
    <source>
        <dbReference type="SAM" id="SignalP"/>
    </source>
</evidence>
<dbReference type="RefSeq" id="WP_186769133.1">
    <property type="nucleotide sequence ID" value="NZ_JACOMF010000003.1"/>
</dbReference>
<dbReference type="Gene3D" id="1.20.1260.10">
    <property type="match status" value="1"/>
</dbReference>
<evidence type="ECO:0000259" key="3">
    <source>
        <dbReference type="Pfam" id="PF13628"/>
    </source>
</evidence>
<dbReference type="PANTHER" id="PTHR38593">
    <property type="entry name" value="BLR2558 PROTEIN"/>
    <property type="match status" value="1"/>
</dbReference>
<dbReference type="PANTHER" id="PTHR38593:SF1">
    <property type="entry name" value="BLR2558 PROTEIN"/>
    <property type="match status" value="1"/>
</dbReference>
<feature type="chain" id="PRO_5040809277" evidence="2">
    <location>
        <begin position="21"/>
        <end position="218"/>
    </location>
</feature>
<dbReference type="InterPro" id="IPR012347">
    <property type="entry name" value="Ferritin-like"/>
</dbReference>
<keyword evidence="5" id="KW-1185">Reference proteome</keyword>
<comment type="caution">
    <text evidence="4">The sequence shown here is derived from an EMBL/GenBank/DDBJ whole genome shotgun (WGS) entry which is preliminary data.</text>
</comment>
<feature type="region of interest" description="Disordered" evidence="1">
    <location>
        <begin position="120"/>
        <end position="142"/>
    </location>
</feature>
<name>A0A9X0QVS0_9PROT</name>
<gene>
    <name evidence="4" type="ORF">H7965_03380</name>
</gene>
<dbReference type="EMBL" id="JACOMF010000003">
    <property type="protein sequence ID" value="MBC4014355.1"/>
    <property type="molecule type" value="Genomic_DNA"/>
</dbReference>
<dbReference type="AlphaFoldDB" id="A0A9X0QVS0"/>
<sequence length="218" mass="23075">MSRIALFAATALLAAVPALAQTQQQRSQAAQGQTGQPGVPGTTAGPAAGASATGNRAEVTTTPEFIRMASMSDRFEIVSSTLAIERTQTAKVKEFAQHMVRDHEKTTQELQRLIAAMPGQSGATAAPRGGAEPTPGSPQATGLDQQHLALFQQLQGTQGAAFDRLYLRQQVMAHMQAVDLFRAYAASGDNAELKQWAAATLPALQEHLRMAQQLQNGA</sequence>
<feature type="region of interest" description="Disordered" evidence="1">
    <location>
        <begin position="26"/>
        <end position="58"/>
    </location>
</feature>
<dbReference type="InterPro" id="IPR025419">
    <property type="entry name" value="DUF4142"/>
</dbReference>
<feature type="signal peptide" evidence="2">
    <location>
        <begin position="1"/>
        <end position="20"/>
    </location>
</feature>
<organism evidence="4 5">
    <name type="scientific">Siccirubricoccus deserti</name>
    <dbReference type="NCBI Taxonomy" id="2013562"/>
    <lineage>
        <taxon>Bacteria</taxon>
        <taxon>Pseudomonadati</taxon>
        <taxon>Pseudomonadota</taxon>
        <taxon>Alphaproteobacteria</taxon>
        <taxon>Acetobacterales</taxon>
        <taxon>Roseomonadaceae</taxon>
        <taxon>Siccirubricoccus</taxon>
    </lineage>
</organism>
<proteinExistence type="predicted"/>
<evidence type="ECO:0000313" key="4">
    <source>
        <dbReference type="EMBL" id="MBC4014355.1"/>
    </source>
</evidence>
<evidence type="ECO:0000256" key="1">
    <source>
        <dbReference type="SAM" id="MobiDB-lite"/>
    </source>
</evidence>
<protein>
    <submittedName>
        <fullName evidence="4">DUF4142 domain-containing protein</fullName>
    </submittedName>
</protein>